<evidence type="ECO:0000256" key="4">
    <source>
        <dbReference type="ARBA" id="ARBA00022989"/>
    </source>
</evidence>
<dbReference type="PANTHER" id="PTHR33529">
    <property type="entry name" value="SLR0882 PROTEIN-RELATED"/>
    <property type="match status" value="1"/>
</dbReference>
<evidence type="ECO:0000256" key="6">
    <source>
        <dbReference type="SAM" id="Phobius"/>
    </source>
</evidence>
<name>A0ABY2KRA4_9RHOB</name>
<dbReference type="InterPro" id="IPR030922">
    <property type="entry name" value="LptF"/>
</dbReference>
<feature type="transmembrane region" description="Helical" evidence="6">
    <location>
        <begin position="99"/>
        <end position="122"/>
    </location>
</feature>
<keyword evidence="2" id="KW-1003">Cell membrane</keyword>
<keyword evidence="8" id="KW-1185">Reference proteome</keyword>
<organism evidence="7 8">
    <name type="scientific">Pseudotabrizicola sediminis</name>
    <dbReference type="NCBI Taxonomy" id="2486418"/>
    <lineage>
        <taxon>Bacteria</taxon>
        <taxon>Pseudomonadati</taxon>
        <taxon>Pseudomonadota</taxon>
        <taxon>Alphaproteobacteria</taxon>
        <taxon>Rhodobacterales</taxon>
        <taxon>Paracoccaceae</taxon>
        <taxon>Pseudotabrizicola</taxon>
    </lineage>
</organism>
<comment type="caution">
    <text evidence="7">The sequence shown here is derived from an EMBL/GenBank/DDBJ whole genome shotgun (WGS) entry which is preliminary data.</text>
</comment>
<dbReference type="InterPro" id="IPR005495">
    <property type="entry name" value="LptG/LptF_permease"/>
</dbReference>
<evidence type="ECO:0000256" key="5">
    <source>
        <dbReference type="ARBA" id="ARBA00023136"/>
    </source>
</evidence>
<keyword evidence="4 6" id="KW-1133">Transmembrane helix</keyword>
<sequence>MPRFDRYLLSQLLALFGFFSLLLVSVYWVNRAVGLFDQLIGDGQSALVFVEFSLLTLPNVIRLVLPISSFVAAVYVANRLMNDSELVVMQATGFSSFRLARPVIVFGLVVMLMMSVLTHVLVPISRTALTERSAEIAENVTARFLRSGQFLHPADGLTLYIRDITDTGELRDIFLSDDRTEGQTLTYTARRALLARSEDGPKLLMFEGMTQELDQASRRLSVTRFADVTYDLGGLLGDGRESARSIDEASTLELLRADAGLSAELRSSRANLLQEGHSRIAQPFLAVAAALIGFGALLLGAFSRFGLWRQIGVAVVLLIVVQMINTQGTGLAIRSENAWPAVYAAPIAGIGIGVLLLWMSQRPRWLSRAQRAGIAMEGTGA</sequence>
<gene>
    <name evidence="7" type="primary">lptF</name>
    <name evidence="7" type="ORF">EEB11_01385</name>
</gene>
<dbReference type="PANTHER" id="PTHR33529:SF6">
    <property type="entry name" value="YJGP_YJGQ FAMILY PERMEASE"/>
    <property type="match status" value="1"/>
</dbReference>
<reference evidence="7 8" key="1">
    <citation type="submission" date="2018-11" db="EMBL/GenBank/DDBJ databases">
        <title>Tabrizicola sp. isolated from sediment of alpine lake.</title>
        <authorList>
            <person name="Liu Z."/>
        </authorList>
    </citation>
    <scope>NUCLEOTIDE SEQUENCE [LARGE SCALE GENOMIC DNA]</scope>
    <source>
        <strain evidence="7 8">DRYC-M-16</strain>
    </source>
</reference>
<dbReference type="EMBL" id="RPEM01000001">
    <property type="protein sequence ID" value="TGD45243.1"/>
    <property type="molecule type" value="Genomic_DNA"/>
</dbReference>
<keyword evidence="5 6" id="KW-0472">Membrane</keyword>
<accession>A0ABY2KRA4</accession>
<comment type="subcellular location">
    <subcellularLocation>
        <location evidence="1">Cell membrane</location>
        <topology evidence="1">Multi-pass membrane protein</topology>
    </subcellularLocation>
</comment>
<dbReference type="RefSeq" id="WP_135428620.1">
    <property type="nucleotide sequence ID" value="NZ_RPEM01000001.1"/>
</dbReference>
<feature type="transmembrane region" description="Helical" evidence="6">
    <location>
        <begin position="311"/>
        <end position="333"/>
    </location>
</feature>
<proteinExistence type="predicted"/>
<dbReference type="Proteomes" id="UP000297741">
    <property type="component" value="Unassembled WGS sequence"/>
</dbReference>
<feature type="transmembrane region" description="Helical" evidence="6">
    <location>
        <begin position="339"/>
        <end position="358"/>
    </location>
</feature>
<evidence type="ECO:0000256" key="2">
    <source>
        <dbReference type="ARBA" id="ARBA00022475"/>
    </source>
</evidence>
<feature type="transmembrane region" description="Helical" evidence="6">
    <location>
        <begin position="60"/>
        <end position="78"/>
    </location>
</feature>
<keyword evidence="3 6" id="KW-0812">Transmembrane</keyword>
<protein>
    <submittedName>
        <fullName evidence="7">LPS export ABC transporter permease LptF</fullName>
    </submittedName>
</protein>
<dbReference type="NCBIfam" id="TIGR04407">
    <property type="entry name" value="LptF_YjgP"/>
    <property type="match status" value="1"/>
</dbReference>
<evidence type="ECO:0000313" key="8">
    <source>
        <dbReference type="Proteomes" id="UP000297741"/>
    </source>
</evidence>
<feature type="transmembrane region" description="Helical" evidence="6">
    <location>
        <begin position="7"/>
        <end position="29"/>
    </location>
</feature>
<evidence type="ECO:0000313" key="7">
    <source>
        <dbReference type="EMBL" id="TGD45243.1"/>
    </source>
</evidence>
<evidence type="ECO:0000256" key="1">
    <source>
        <dbReference type="ARBA" id="ARBA00004651"/>
    </source>
</evidence>
<evidence type="ECO:0000256" key="3">
    <source>
        <dbReference type="ARBA" id="ARBA00022692"/>
    </source>
</evidence>
<dbReference type="Pfam" id="PF03739">
    <property type="entry name" value="LptF_LptG"/>
    <property type="match status" value="1"/>
</dbReference>
<feature type="transmembrane region" description="Helical" evidence="6">
    <location>
        <begin position="280"/>
        <end position="299"/>
    </location>
</feature>